<dbReference type="InterPro" id="IPR036028">
    <property type="entry name" value="SH3-like_dom_sf"/>
</dbReference>
<feature type="signal peptide" evidence="1">
    <location>
        <begin position="1"/>
        <end position="24"/>
    </location>
</feature>
<dbReference type="Pfam" id="PF08239">
    <property type="entry name" value="SH3_3"/>
    <property type="match status" value="5"/>
</dbReference>
<dbReference type="Pfam" id="PF01832">
    <property type="entry name" value="Glucosaminidase"/>
    <property type="match status" value="1"/>
</dbReference>
<dbReference type="GO" id="GO:0004040">
    <property type="term" value="F:amidase activity"/>
    <property type="evidence" value="ECO:0007669"/>
    <property type="project" value="InterPro"/>
</dbReference>
<evidence type="ECO:0000256" key="1">
    <source>
        <dbReference type="SAM" id="SignalP"/>
    </source>
</evidence>
<dbReference type="SUPFAM" id="SSF50044">
    <property type="entry name" value="SH3-domain"/>
    <property type="match status" value="1"/>
</dbReference>
<sequence length="754" mass="80729">MKLTKKHIAAAVTIVAAIHSEAHAEAQETGTVTADALSVRESPSATGKILGYLQKGQKAAIAAVSNGWAQISFQGKNAYVSAKYIKQEGTAAVQTVKVTASKLNVRSKPSLYGSIAGTLEKGETAVVLAKEGDWLQVLYKGAAAYVNSQYVQEVQPQTASPAAQVQPVQTTAATVAASRVNVRTSPSLQGGVLGQVQQGEQVQVIKQAGEWSSVLYKGQTAYIYTAYLQTQAAEKPIEAKPIAVSQVSFYTAPSYSAQVLGTGKNGQTLSVLAYEGDWARVSLNGAAAYVPVLAFQEPKQEKTGIVKVSLLNVRSAPSTEGAVISQLRQGEEITITAEENGWAKFLYQGQTAYASLSYLQTAAEAAAYTVVTASQRRPAASLTEAEQAFSTSAEDGYIEKNQTIVDMKAGFVRTKALTTIYDGETDSQITYVAAGTDLKFVKAAGQRVFVTIDGATGYVPLSQVELIPAMLKQATSYYDVKGGQLYYHAYKAASGAYTSYGLGSAPAHLQEGKVYEAWNAKELGGQESYYYFAYMPLRIQTSYTAEELNAFVRSVRPDSPLAGLGSSFVAAAQKYGVNAGYLLAHAILESGWGTSRIAQDKKNLYGFQAVDAAPYDGAAAFKSWGEGIDYCAKYISEHYLTPGSRQYRGGALGDKAYGMNVMYASDSNWGRQIARLMHQLDAFYQHRDTRYQLGKVQAGTSFYSSAGGKQESKADRGLLVAVKGKANGFYEVISDASSSPLYVPANQVQLVTSY</sequence>
<dbReference type="InterPro" id="IPR052354">
    <property type="entry name" value="Cell_Wall_Dynamics_Protein"/>
</dbReference>
<dbReference type="InterPro" id="IPR002901">
    <property type="entry name" value="MGlyc_endo_b_GlcNAc-like_dom"/>
</dbReference>
<feature type="domain" description="SH3b" evidence="2">
    <location>
        <begin position="91"/>
        <end position="155"/>
    </location>
</feature>
<dbReference type="SMART" id="SM00047">
    <property type="entry name" value="LYZ2"/>
    <property type="match status" value="1"/>
</dbReference>
<keyword evidence="1" id="KW-0732">Signal</keyword>
<comment type="caution">
    <text evidence="3">The sequence shown here is derived from an EMBL/GenBank/DDBJ whole genome shotgun (WGS) entry which is preliminary data.</text>
</comment>
<dbReference type="Proteomes" id="UP001156102">
    <property type="component" value="Unassembled WGS sequence"/>
</dbReference>
<keyword evidence="4" id="KW-1185">Reference proteome</keyword>
<evidence type="ECO:0000313" key="4">
    <source>
        <dbReference type="Proteomes" id="UP001156102"/>
    </source>
</evidence>
<feature type="chain" id="PRO_5041465336" evidence="1">
    <location>
        <begin position="25"/>
        <end position="754"/>
    </location>
</feature>
<reference evidence="3" key="1">
    <citation type="submission" date="2022-07" db="EMBL/GenBank/DDBJ databases">
        <authorList>
            <person name="Li W.-J."/>
            <person name="Deng Q.-Q."/>
        </authorList>
    </citation>
    <scope>NUCLEOTIDE SEQUENCE</scope>
    <source>
        <strain evidence="3">SYSU M60031</strain>
    </source>
</reference>
<dbReference type="SMART" id="SM00287">
    <property type="entry name" value="SH3b"/>
    <property type="match status" value="5"/>
</dbReference>
<dbReference type="InterPro" id="IPR003646">
    <property type="entry name" value="SH3-like_bac-type"/>
</dbReference>
<dbReference type="Gene3D" id="2.30.30.40">
    <property type="entry name" value="SH3 Domains"/>
    <property type="match status" value="5"/>
</dbReference>
<evidence type="ECO:0000313" key="3">
    <source>
        <dbReference type="EMBL" id="MCP8969890.1"/>
    </source>
</evidence>
<accession>A0AA41XAG6</accession>
<gene>
    <name evidence="3" type="ORF">NK662_15290</name>
</gene>
<evidence type="ECO:0000259" key="2">
    <source>
        <dbReference type="PROSITE" id="PS51781"/>
    </source>
</evidence>
<dbReference type="Gene3D" id="1.10.530.10">
    <property type="match status" value="1"/>
</dbReference>
<dbReference type="EMBL" id="JANCLT010000008">
    <property type="protein sequence ID" value="MCP8969890.1"/>
    <property type="molecule type" value="Genomic_DNA"/>
</dbReference>
<proteinExistence type="predicted"/>
<name>A0AA41XAG6_9BACI</name>
<dbReference type="PANTHER" id="PTHR34408">
    <property type="entry name" value="FAMILY PROTEIN, PUTATIVE-RELATED"/>
    <property type="match status" value="1"/>
</dbReference>
<organism evidence="3 4">
    <name type="scientific">Ectobacillus ponti</name>
    <dbReference type="NCBI Taxonomy" id="2961894"/>
    <lineage>
        <taxon>Bacteria</taxon>
        <taxon>Bacillati</taxon>
        <taxon>Bacillota</taxon>
        <taxon>Bacilli</taxon>
        <taxon>Bacillales</taxon>
        <taxon>Bacillaceae</taxon>
        <taxon>Ectobacillus</taxon>
    </lineage>
</organism>
<feature type="domain" description="SH3b" evidence="2">
    <location>
        <begin position="301"/>
        <end position="363"/>
    </location>
</feature>
<dbReference type="RefSeq" id="WP_254759810.1">
    <property type="nucleotide sequence ID" value="NZ_JANCLT010000008.1"/>
</dbReference>
<feature type="domain" description="SH3b" evidence="2">
    <location>
        <begin position="27"/>
        <end position="89"/>
    </location>
</feature>
<protein>
    <submittedName>
        <fullName evidence="3">SH3 domain-containing protein</fullName>
    </submittedName>
</protein>
<dbReference type="AlphaFoldDB" id="A0AA41XAG6"/>
<feature type="domain" description="SH3b" evidence="2">
    <location>
        <begin position="170"/>
        <end position="232"/>
    </location>
</feature>
<dbReference type="PROSITE" id="PS51781">
    <property type="entry name" value="SH3B"/>
    <property type="match status" value="4"/>
</dbReference>